<feature type="domain" description="Cyclic nucleotide-binding" evidence="2">
    <location>
        <begin position="9"/>
        <end position="60"/>
    </location>
</feature>
<dbReference type="InterPro" id="IPR018490">
    <property type="entry name" value="cNMP-bd_dom_sf"/>
</dbReference>
<dbReference type="InterPro" id="IPR000595">
    <property type="entry name" value="cNMP-bd_dom"/>
</dbReference>
<dbReference type="EMBL" id="JAGGKV010000010">
    <property type="protein sequence ID" value="MBP1964816.1"/>
    <property type="molecule type" value="Genomic_DNA"/>
</dbReference>
<organism evidence="3 4">
    <name type="scientific">Paenibacillus aceris</name>
    <dbReference type="NCBI Taxonomy" id="869555"/>
    <lineage>
        <taxon>Bacteria</taxon>
        <taxon>Bacillati</taxon>
        <taxon>Bacillota</taxon>
        <taxon>Bacilli</taxon>
        <taxon>Bacillales</taxon>
        <taxon>Paenibacillaceae</taxon>
        <taxon>Paenibacillus</taxon>
    </lineage>
</organism>
<keyword evidence="4" id="KW-1185">Reference proteome</keyword>
<keyword evidence="1" id="KW-0010">Activator</keyword>
<dbReference type="Proteomes" id="UP001519344">
    <property type="component" value="Unassembled WGS sequence"/>
</dbReference>
<evidence type="ECO:0000313" key="3">
    <source>
        <dbReference type="EMBL" id="MBP1964816.1"/>
    </source>
</evidence>
<dbReference type="InterPro" id="IPR014710">
    <property type="entry name" value="RmlC-like_jellyroll"/>
</dbReference>
<evidence type="ECO:0000259" key="2">
    <source>
        <dbReference type="PROSITE" id="PS50042"/>
    </source>
</evidence>
<sequence>MLKNVRLIEVALLSQGPRTATIIRAEEDVLLWRLDSTVFYDMIFDQTSIAVEMMKQLSRSLRSELAKGPAAAEDSAESGLMSTLGRLHGAGNCPVAAASSGSGDDLLLPEHRRSAQYDACDRGAAVRHELKVKGFFERSCLTFKEALFIS</sequence>
<dbReference type="SUPFAM" id="SSF51206">
    <property type="entry name" value="cAMP-binding domain-like"/>
    <property type="match status" value="1"/>
</dbReference>
<name>A0ABS4I1M1_9BACL</name>
<reference evidence="3 4" key="1">
    <citation type="submission" date="2021-03" db="EMBL/GenBank/DDBJ databases">
        <title>Genomic Encyclopedia of Type Strains, Phase IV (KMG-IV): sequencing the most valuable type-strain genomes for metagenomic binning, comparative biology and taxonomic classification.</title>
        <authorList>
            <person name="Goeker M."/>
        </authorList>
    </citation>
    <scope>NUCLEOTIDE SEQUENCE [LARGE SCALE GENOMIC DNA]</scope>
    <source>
        <strain evidence="3 4">DSM 24950</strain>
    </source>
</reference>
<accession>A0ABS4I1M1</accession>
<evidence type="ECO:0000256" key="1">
    <source>
        <dbReference type="ARBA" id="ARBA00023159"/>
    </source>
</evidence>
<gene>
    <name evidence="3" type="ORF">J2Z65_004039</name>
</gene>
<evidence type="ECO:0000313" key="4">
    <source>
        <dbReference type="Proteomes" id="UP001519344"/>
    </source>
</evidence>
<protein>
    <recommendedName>
        <fullName evidence="2">Cyclic nucleotide-binding domain-containing protein</fullName>
    </recommendedName>
</protein>
<dbReference type="PROSITE" id="PS50042">
    <property type="entry name" value="CNMP_BINDING_3"/>
    <property type="match status" value="1"/>
</dbReference>
<comment type="caution">
    <text evidence="3">The sequence shown here is derived from an EMBL/GenBank/DDBJ whole genome shotgun (WGS) entry which is preliminary data.</text>
</comment>
<dbReference type="RefSeq" id="WP_167053070.1">
    <property type="nucleotide sequence ID" value="NZ_JAAOZR010000005.1"/>
</dbReference>
<dbReference type="Gene3D" id="2.60.120.10">
    <property type="entry name" value="Jelly Rolls"/>
    <property type="match status" value="1"/>
</dbReference>
<proteinExistence type="predicted"/>